<keyword evidence="9" id="KW-1185">Reference proteome</keyword>
<gene>
    <name evidence="8" type="ORF">PQU93_17950</name>
</gene>
<evidence type="ECO:0000256" key="1">
    <source>
        <dbReference type="ARBA" id="ARBA00004651"/>
    </source>
</evidence>
<name>A0ABT5I8X6_VOGIN</name>
<evidence type="ECO:0000256" key="4">
    <source>
        <dbReference type="ARBA" id="ARBA00022692"/>
    </source>
</evidence>
<reference evidence="8 9" key="1">
    <citation type="submission" date="2023-01" db="EMBL/GenBank/DDBJ databases">
        <title>Novel species of the genus Vogesella isolated from rivers.</title>
        <authorList>
            <person name="Lu H."/>
        </authorList>
    </citation>
    <scope>NUCLEOTIDE SEQUENCE [LARGE SCALE GENOMIC DNA]</scope>
    <source>
        <strain evidence="8 9">SH7W</strain>
    </source>
</reference>
<keyword evidence="3" id="KW-1003">Cell membrane</keyword>
<comment type="caution">
    <text evidence="8">The sequence shown here is derived from an EMBL/GenBank/DDBJ whole genome shotgun (WGS) entry which is preliminary data.</text>
</comment>
<dbReference type="PANTHER" id="PTHR23513">
    <property type="entry name" value="INTEGRAL MEMBRANE EFFLUX PROTEIN-RELATED"/>
    <property type="match status" value="1"/>
</dbReference>
<feature type="transmembrane region" description="Helical" evidence="7">
    <location>
        <begin position="45"/>
        <end position="65"/>
    </location>
</feature>
<dbReference type="InterPro" id="IPR036259">
    <property type="entry name" value="MFS_trans_sf"/>
</dbReference>
<evidence type="ECO:0000256" key="2">
    <source>
        <dbReference type="ARBA" id="ARBA00022448"/>
    </source>
</evidence>
<accession>A0ABT5I8X6</accession>
<evidence type="ECO:0008006" key="10">
    <source>
        <dbReference type="Google" id="ProtNLM"/>
    </source>
</evidence>
<feature type="transmembrane region" description="Helical" evidence="7">
    <location>
        <begin position="12"/>
        <end position="39"/>
    </location>
</feature>
<keyword evidence="4 7" id="KW-0812">Transmembrane</keyword>
<evidence type="ECO:0000256" key="7">
    <source>
        <dbReference type="SAM" id="Phobius"/>
    </source>
</evidence>
<comment type="subcellular location">
    <subcellularLocation>
        <location evidence="1">Cell membrane</location>
        <topology evidence="1">Multi-pass membrane protein</topology>
    </subcellularLocation>
</comment>
<dbReference type="Proteomes" id="UP001221566">
    <property type="component" value="Unassembled WGS sequence"/>
</dbReference>
<dbReference type="EMBL" id="JAQQKY010000024">
    <property type="protein sequence ID" value="MDC7692643.1"/>
    <property type="molecule type" value="Genomic_DNA"/>
</dbReference>
<proteinExistence type="predicted"/>
<evidence type="ECO:0000256" key="3">
    <source>
        <dbReference type="ARBA" id="ARBA00022475"/>
    </source>
</evidence>
<evidence type="ECO:0000313" key="9">
    <source>
        <dbReference type="Proteomes" id="UP001221566"/>
    </source>
</evidence>
<sequence length="111" mass="11721">MLSVLNNRTYRHLFTAQVIALVGTGLMTVALGLLAYELAGADAGAVLGTALAIKMLAYAGVAPVAQAFADRLPRRSLLVALDLVRAAVALCLPFVTEVWQGTPQNSEKNVR</sequence>
<evidence type="ECO:0000256" key="6">
    <source>
        <dbReference type="ARBA" id="ARBA00023136"/>
    </source>
</evidence>
<dbReference type="SUPFAM" id="SSF103473">
    <property type="entry name" value="MFS general substrate transporter"/>
    <property type="match status" value="1"/>
</dbReference>
<dbReference type="Gene3D" id="1.20.1250.20">
    <property type="entry name" value="MFS general substrate transporter like domains"/>
    <property type="match status" value="1"/>
</dbReference>
<evidence type="ECO:0000256" key="5">
    <source>
        <dbReference type="ARBA" id="ARBA00022989"/>
    </source>
</evidence>
<keyword evidence="5 7" id="KW-1133">Transmembrane helix</keyword>
<keyword evidence="2" id="KW-0813">Transport</keyword>
<protein>
    <recommendedName>
        <fullName evidence="10">MFS transporter</fullName>
    </recommendedName>
</protein>
<keyword evidence="6 7" id="KW-0472">Membrane</keyword>
<feature type="transmembrane region" description="Helical" evidence="7">
    <location>
        <begin position="77"/>
        <end position="96"/>
    </location>
</feature>
<evidence type="ECO:0000313" key="8">
    <source>
        <dbReference type="EMBL" id="MDC7692643.1"/>
    </source>
</evidence>
<organism evidence="8 9">
    <name type="scientific">Vogesella indigofera</name>
    <name type="common">Pseudomonas indigofera</name>
    <dbReference type="NCBI Taxonomy" id="45465"/>
    <lineage>
        <taxon>Bacteria</taxon>
        <taxon>Pseudomonadati</taxon>
        <taxon>Pseudomonadota</taxon>
        <taxon>Betaproteobacteria</taxon>
        <taxon>Neisseriales</taxon>
        <taxon>Chromobacteriaceae</taxon>
        <taxon>Vogesella</taxon>
    </lineage>
</organism>
<dbReference type="PANTHER" id="PTHR23513:SF9">
    <property type="entry name" value="ENTEROBACTIN EXPORTER ENTS"/>
    <property type="match status" value="1"/>
</dbReference>